<evidence type="ECO:0000313" key="2">
    <source>
        <dbReference type="EMBL" id="KKM98031.1"/>
    </source>
</evidence>
<evidence type="ECO:0000256" key="1">
    <source>
        <dbReference type="SAM" id="Phobius"/>
    </source>
</evidence>
<keyword evidence="1" id="KW-1133">Transmembrane helix</keyword>
<sequence>MRIQISGGGTLPNVVGFSTGGVYADILLERDDHLFKGKLVLAPKGIKKSSWLGLRNIPISLDYTLQKGGYTMYSDFEDPRLSPYFKAPFKPIYNPLTSSVRTYAEQLIEYNEKVEKLDPELRYMTNSIMFLERSISEQTNGQYDTIYPYMTYGQGTFIPTFQFGGLDAKFPVPEFYREYPIFVDSEYYSDVENEYSNIYKVFDMDSSQTIELIPEDAIHKIYGDIAQIEAILVDTEGNTIKADAFRTSFTFEAELGIVDMSNSMYNYLQNQITSHKEEHASIQDYDAHYILKIGVVRYRSTDDLGDMTQEEVNHIATMQGIDQALLEYSYQFTHAQNTQRGLSEMFYTTIITVISTIITTAITMGVGSLASKANSAGKEVAARISSEATKAGVKLTTKELSKQVSKALSFTQRITNNLAGSTASAGLISVILSPIKETLQELFVDPYLETIVTDITAKWGWNVFGQVLPSSMASATRETLTGSMTQFIFGGSNQQTETQVLIKTRHEANFISDQNGVETSINNKKYSLEYRPKLSTFIKSGVSLLIGAALGGMGGPMFFGATVGIGLASVISITDDLDVVKTITHNIVNKQNLPANYYQTADSSHKEISEGLKKTEISIFDQSSTEISNGIIENTIKLRLGLDPFGMPINQYSGNQIFFKTPDGEEEFVINDVRDQRPNVLLQRQDDVKLLPFNFLIDEFIDLELDPHRSDFESNLETAINRLWKDLEGRKRYFPQSRLRMSKEAMEGLLKTQVYEGVIYKITRYKDEFGNKLIIPEVYIGQSNDYRSRWTAEIRAARIGKYGKRNLFLPVIAKHFSKDATSVNDAFDFEVIDLCYSQKEMNLKETFYMDFYDTNNPDYGGLTYYRGPSAWGITYKQVGREELFNKILEGKEFKDLQQDFGVSETTLRKRFGKYILPMLEHIPNNIYLSTSVLRRLNQLKIKFEQSSEGTLGINDAKFAILTLNVAPKLLNLIRSGFTLKASLDWLSQNNIKFIENRVSKNIQNSIMNRVCRRIWGKNYAQLRMELFIEPLVEDLRNQGIDFIIGEGTERIDPLELQDLLDRRVDEKIIIGENAQELGLIERLALSGLKGFTEIANALHILDSTTPQGTKRKAVQSVVNYVIYRWGAQYRNFNKFVEFLKTNFLGRD</sequence>
<organism evidence="2">
    <name type="scientific">marine sediment metagenome</name>
    <dbReference type="NCBI Taxonomy" id="412755"/>
    <lineage>
        <taxon>unclassified sequences</taxon>
        <taxon>metagenomes</taxon>
        <taxon>ecological metagenomes</taxon>
    </lineage>
</organism>
<name>A0A0F9MFC2_9ZZZZ</name>
<dbReference type="Gene3D" id="3.40.1440.10">
    <property type="entry name" value="GIY-YIG endonuclease"/>
    <property type="match status" value="1"/>
</dbReference>
<feature type="transmembrane region" description="Helical" evidence="1">
    <location>
        <begin position="345"/>
        <end position="370"/>
    </location>
</feature>
<accession>A0A0F9MFC2</accession>
<proteinExistence type="predicted"/>
<reference evidence="2" key="1">
    <citation type="journal article" date="2015" name="Nature">
        <title>Complex archaea that bridge the gap between prokaryotes and eukaryotes.</title>
        <authorList>
            <person name="Spang A."/>
            <person name="Saw J.H."/>
            <person name="Jorgensen S.L."/>
            <person name="Zaremba-Niedzwiedzka K."/>
            <person name="Martijn J."/>
            <person name="Lind A.E."/>
            <person name="van Eijk R."/>
            <person name="Schleper C."/>
            <person name="Guy L."/>
            <person name="Ettema T.J."/>
        </authorList>
    </citation>
    <scope>NUCLEOTIDE SEQUENCE</scope>
</reference>
<dbReference type="AlphaFoldDB" id="A0A0F9MFC2"/>
<comment type="caution">
    <text evidence="2">The sequence shown here is derived from an EMBL/GenBank/DDBJ whole genome shotgun (WGS) entry which is preliminary data.</text>
</comment>
<gene>
    <name evidence="2" type="ORF">LCGC14_1162060</name>
</gene>
<feature type="transmembrane region" description="Helical" evidence="1">
    <location>
        <begin position="541"/>
        <end position="571"/>
    </location>
</feature>
<keyword evidence="1" id="KW-0472">Membrane</keyword>
<dbReference type="EMBL" id="LAZR01005676">
    <property type="protein sequence ID" value="KKM98031.1"/>
    <property type="molecule type" value="Genomic_DNA"/>
</dbReference>
<keyword evidence="1" id="KW-0812">Transmembrane</keyword>
<protein>
    <submittedName>
        <fullName evidence="2">Uncharacterized protein</fullName>
    </submittedName>
</protein>
<dbReference type="InterPro" id="IPR035901">
    <property type="entry name" value="GIY-YIG_endonuc_sf"/>
</dbReference>